<organism evidence="1 2">
    <name type="scientific">Megamonas hypermegale</name>
    <dbReference type="NCBI Taxonomy" id="158847"/>
    <lineage>
        <taxon>Bacteria</taxon>
        <taxon>Bacillati</taxon>
        <taxon>Bacillota</taxon>
        <taxon>Negativicutes</taxon>
        <taxon>Selenomonadales</taxon>
        <taxon>Selenomonadaceae</taxon>
        <taxon>Megamonas</taxon>
    </lineage>
</organism>
<dbReference type="OrthoDB" id="8795357at2"/>
<dbReference type="InterPro" id="IPR043767">
    <property type="entry name" value="DUF5713"/>
</dbReference>
<protein>
    <submittedName>
        <fullName evidence="1">Uncharacterized protein</fullName>
    </submittedName>
</protein>
<dbReference type="Proteomes" id="UP000215383">
    <property type="component" value="Chromosome 1"/>
</dbReference>
<dbReference type="Pfam" id="PF18977">
    <property type="entry name" value="DUF5713"/>
    <property type="match status" value="1"/>
</dbReference>
<accession>A0A239TJF2</accession>
<dbReference type="eggNOG" id="ENOG5032S9X">
    <property type="taxonomic scope" value="Bacteria"/>
</dbReference>
<proteinExistence type="predicted"/>
<keyword evidence="2" id="KW-1185">Reference proteome</keyword>
<dbReference type="AlphaFoldDB" id="A0A239TJF2"/>
<evidence type="ECO:0000313" key="1">
    <source>
        <dbReference type="EMBL" id="SNU97991.1"/>
    </source>
</evidence>
<evidence type="ECO:0000313" key="2">
    <source>
        <dbReference type="Proteomes" id="UP000215383"/>
    </source>
</evidence>
<name>A0A239TJF2_9FIRM</name>
<sequence>MDKFDDQYMLLEQLYEDSFYPDFLVDKLKYLLEDFINYLETNPKNQAEVEDKIYELIMNVNNFQYEFLDNDSEFDNLARECLLRDLEYILHWFHFPIDVEKVRSTREWD</sequence>
<reference evidence="1 2" key="1">
    <citation type="submission" date="2017-06" db="EMBL/GenBank/DDBJ databases">
        <authorList>
            <consortium name="Pathogen Informatics"/>
        </authorList>
    </citation>
    <scope>NUCLEOTIDE SEQUENCE [LARGE SCALE GENOMIC DNA]</scope>
    <source>
        <strain evidence="1 2">NCTC10570</strain>
    </source>
</reference>
<dbReference type="GeneID" id="78506872"/>
<gene>
    <name evidence="1" type="ORF">SAMEA4364220_00852</name>
</gene>
<dbReference type="RefSeq" id="WP_027890705.1">
    <property type="nucleotide sequence ID" value="NZ_CALXYH010000007.1"/>
</dbReference>
<dbReference type="EMBL" id="LT906446">
    <property type="protein sequence ID" value="SNU97991.1"/>
    <property type="molecule type" value="Genomic_DNA"/>
</dbReference>